<dbReference type="PANTHER" id="PTHR10724">
    <property type="entry name" value="30S RIBOSOMAL PROTEIN S1"/>
    <property type="match status" value="1"/>
</dbReference>
<dbReference type="PANTHER" id="PTHR10724:SF10">
    <property type="entry name" value="S1 RNA-BINDING DOMAIN-CONTAINING PROTEIN 1"/>
    <property type="match status" value="1"/>
</dbReference>
<dbReference type="SUPFAM" id="SSF47781">
    <property type="entry name" value="RuvA domain 2-like"/>
    <property type="match status" value="3"/>
</dbReference>
<evidence type="ECO:0000313" key="3">
    <source>
        <dbReference type="EMBL" id="KQC84288.1"/>
    </source>
</evidence>
<dbReference type="RefSeq" id="WP_055945794.1">
    <property type="nucleotide sequence ID" value="NZ_JAQDCV010000003.1"/>
</dbReference>
<dbReference type="InterPro" id="IPR023319">
    <property type="entry name" value="Tex-like_HTH_dom_sf"/>
</dbReference>
<sequence>MDNKLDIAAKIAEELEIKKWQVEAVIKLIDEGNTIPFIARYRKEAHGSLDDEQLRNLNERLTYLRNLEEKKAQVIASIEEQGKLTEELKKQIEQAQTQVVVDDLYRPYRPKRRTRATIAKEKGLEPLADIIFEQAASESVETLAMDYVSEEKEIATPEDAISGAKDIIAEIISDNADYRIYIRNITMQEGLLISNAKDEKEKSVYEMYYEFQEKLDKIAGHRILAINRGEKEKFLTVKIEAPEERIITYLKKMVITNDNANTNEILADTIEDSYKRLIAPAIEREIRNELTEKAEDGAIKVFGKNLEQLLMQPPIKGRNVLGWDPAFRTGCKLAVVDSTGKVLDTTVVFPTEPQNKVEETKKTVKKLIDKYDISLISVGNGTASRESELIIAEMLKEINKPVQYIIVNEAGASVYSASKLATEEFPELNVGERSAASIARRLQDPLAELVKIDPKSIGVGQYQHDMNQKKLEETLTGVVEDCVNRVGVDINTASASLLEYISGISKAIAKNIVIYREENGKFTNRKQLLKVAKLGPKAFLQCAGFLRIEGGDNPLDATSVHPESYDAAEALLEKLGISQEELKEIQTEAAKNIEHKKNAQNTKPERKKKKKDFVVKNKNSAFGAALMKALGDGAGIEFEDDGNNSKNSRDSFAGSGKNAKNSIEYRIKDKAKMAEELGIGEITLADIVKELEKPGRDPRDEMPKPILRTDVLEMKDLKPGMILKGTVRNVIDFGAFVDIGVHQDGLVHISELSDSRFVKHPLDVVSVGDIVDVKVMSVDLEKKRIQLTMKMKG</sequence>
<dbReference type="SMART" id="SM00732">
    <property type="entry name" value="YqgFc"/>
    <property type="match status" value="1"/>
</dbReference>
<dbReference type="AlphaFoldDB" id="A0AAW3JQD4"/>
<dbReference type="Pfam" id="PF22706">
    <property type="entry name" value="Tex_central_region"/>
    <property type="match status" value="1"/>
</dbReference>
<evidence type="ECO:0000256" key="1">
    <source>
        <dbReference type="SAM" id="MobiDB-lite"/>
    </source>
</evidence>
<dbReference type="Gene3D" id="1.10.150.310">
    <property type="entry name" value="Tex RuvX-like domain-like"/>
    <property type="match status" value="1"/>
</dbReference>
<dbReference type="InterPro" id="IPR018974">
    <property type="entry name" value="Tex-like_N"/>
</dbReference>
<dbReference type="Pfam" id="PF09371">
    <property type="entry name" value="Tex_N"/>
    <property type="match status" value="1"/>
</dbReference>
<dbReference type="InterPro" id="IPR037027">
    <property type="entry name" value="YqgF/RNaseH-like_dom_sf"/>
</dbReference>
<evidence type="ECO:0000313" key="4">
    <source>
        <dbReference type="Proteomes" id="UP000050833"/>
    </source>
</evidence>
<dbReference type="InterPro" id="IPR003029">
    <property type="entry name" value="S1_domain"/>
</dbReference>
<protein>
    <submittedName>
        <fullName evidence="3">RNA-binding transcriptional accessory protein</fullName>
    </submittedName>
</protein>
<gene>
    <name evidence="3" type="ORF">APZ18_13340</name>
</gene>
<dbReference type="InterPro" id="IPR032639">
    <property type="entry name" value="Tex_YqgF"/>
</dbReference>
<dbReference type="GO" id="GO:0003729">
    <property type="term" value="F:mRNA binding"/>
    <property type="evidence" value="ECO:0007669"/>
    <property type="project" value="UniProtKB-ARBA"/>
</dbReference>
<dbReference type="InterPro" id="IPR012337">
    <property type="entry name" value="RNaseH-like_sf"/>
</dbReference>
<organism evidence="3 4">
    <name type="scientific">Butyribacter intestini</name>
    <dbReference type="NCBI Taxonomy" id="1703332"/>
    <lineage>
        <taxon>Bacteria</taxon>
        <taxon>Bacillati</taxon>
        <taxon>Bacillota</taxon>
        <taxon>Clostridia</taxon>
        <taxon>Lachnospirales</taxon>
        <taxon>Lachnospiraceae</taxon>
        <taxon>Butyribacter</taxon>
    </lineage>
</organism>
<feature type="region of interest" description="Disordered" evidence="1">
    <location>
        <begin position="592"/>
        <end position="611"/>
    </location>
</feature>
<comment type="caution">
    <text evidence="3">The sequence shown here is derived from an EMBL/GenBank/DDBJ whole genome shotgun (WGS) entry which is preliminary data.</text>
</comment>
<keyword evidence="4" id="KW-1185">Reference proteome</keyword>
<dbReference type="GO" id="GO:0006139">
    <property type="term" value="P:nucleobase-containing compound metabolic process"/>
    <property type="evidence" value="ECO:0007669"/>
    <property type="project" value="InterPro"/>
</dbReference>
<dbReference type="SMART" id="SM00316">
    <property type="entry name" value="S1"/>
    <property type="match status" value="1"/>
</dbReference>
<dbReference type="InterPro" id="IPR050437">
    <property type="entry name" value="Ribos_protein_bS1-like"/>
</dbReference>
<dbReference type="Pfam" id="PF17674">
    <property type="entry name" value="HHH_9"/>
    <property type="match status" value="2"/>
</dbReference>
<dbReference type="InterPro" id="IPR055179">
    <property type="entry name" value="Tex-like_central_region"/>
</dbReference>
<dbReference type="Pfam" id="PF12836">
    <property type="entry name" value="HHH_3"/>
    <property type="match status" value="1"/>
</dbReference>
<dbReference type="Gene3D" id="1.10.10.650">
    <property type="entry name" value="RuvA domain 2-like"/>
    <property type="match status" value="1"/>
</dbReference>
<dbReference type="SUPFAM" id="SSF50249">
    <property type="entry name" value="Nucleic acid-binding proteins"/>
    <property type="match status" value="1"/>
</dbReference>
<dbReference type="Gene3D" id="2.40.50.140">
    <property type="entry name" value="Nucleic acid-binding proteins"/>
    <property type="match status" value="1"/>
</dbReference>
<dbReference type="Gene3D" id="3.30.420.140">
    <property type="entry name" value="YqgF/RNase H-like domain"/>
    <property type="match status" value="1"/>
</dbReference>
<dbReference type="InterPro" id="IPR041692">
    <property type="entry name" value="HHH_9"/>
</dbReference>
<evidence type="ECO:0000259" key="2">
    <source>
        <dbReference type="PROSITE" id="PS50126"/>
    </source>
</evidence>
<dbReference type="CDD" id="cd05685">
    <property type="entry name" value="S1_Tex"/>
    <property type="match status" value="1"/>
</dbReference>
<proteinExistence type="predicted"/>
<dbReference type="InterPro" id="IPR006641">
    <property type="entry name" value="YqgF/RNaseH-like_dom"/>
</dbReference>
<dbReference type="GO" id="GO:0005737">
    <property type="term" value="C:cytoplasm"/>
    <property type="evidence" value="ECO:0007669"/>
    <property type="project" value="UniProtKB-ARBA"/>
</dbReference>
<dbReference type="InterPro" id="IPR044146">
    <property type="entry name" value="S1_Tex"/>
</dbReference>
<dbReference type="FunFam" id="1.10.150.310:FF:000002">
    <property type="entry name" value="Putative transcription modulator/accessory protein"/>
    <property type="match status" value="1"/>
</dbReference>
<dbReference type="Proteomes" id="UP000050833">
    <property type="component" value="Unassembled WGS sequence"/>
</dbReference>
<dbReference type="PROSITE" id="PS50126">
    <property type="entry name" value="S1"/>
    <property type="match status" value="1"/>
</dbReference>
<dbReference type="GO" id="GO:0006412">
    <property type="term" value="P:translation"/>
    <property type="evidence" value="ECO:0007669"/>
    <property type="project" value="TreeGrafter"/>
</dbReference>
<dbReference type="InterPro" id="IPR012340">
    <property type="entry name" value="NA-bd_OB-fold"/>
</dbReference>
<dbReference type="Pfam" id="PF00575">
    <property type="entry name" value="S1"/>
    <property type="match status" value="1"/>
</dbReference>
<dbReference type="SUPFAM" id="SSF158832">
    <property type="entry name" value="Tex N-terminal region-like"/>
    <property type="match status" value="1"/>
</dbReference>
<name>A0AAW3JQD4_9FIRM</name>
<dbReference type="FunFam" id="3.30.420.140:FF:000001">
    <property type="entry name" value="RNA-binding transcriptional accessory protein"/>
    <property type="match status" value="1"/>
</dbReference>
<reference evidence="3 4" key="1">
    <citation type="submission" date="2015-10" db="EMBL/GenBank/DDBJ databases">
        <title>Butyribacter intestini gen. nov., sp. nov., a butyric acid-producing bacterium of the family Lachnospiraceae isolated from the human faeces.</title>
        <authorList>
            <person name="Zou Y."/>
            <person name="Xue W."/>
            <person name="Luo G."/>
            <person name="Lv M."/>
        </authorList>
    </citation>
    <scope>NUCLEOTIDE SEQUENCE [LARGE SCALE GENOMIC DNA]</scope>
    <source>
        <strain evidence="3 4">TF01-11</strain>
    </source>
</reference>
<dbReference type="InterPro" id="IPR010994">
    <property type="entry name" value="RuvA_2-like"/>
</dbReference>
<feature type="domain" description="S1 motif" evidence="2">
    <location>
        <begin position="720"/>
        <end position="790"/>
    </location>
</feature>
<dbReference type="Pfam" id="PF16921">
    <property type="entry name" value="Tex_YqgF"/>
    <property type="match status" value="1"/>
</dbReference>
<dbReference type="GO" id="GO:0003735">
    <property type="term" value="F:structural constituent of ribosome"/>
    <property type="evidence" value="ECO:0007669"/>
    <property type="project" value="TreeGrafter"/>
</dbReference>
<accession>A0AAW3JQD4</accession>
<dbReference type="InterPro" id="IPR023323">
    <property type="entry name" value="Tex-like_dom_sf"/>
</dbReference>
<dbReference type="FunFam" id="1.10.10.650:FF:000001">
    <property type="entry name" value="S1 RNA-binding domain 1"/>
    <property type="match status" value="1"/>
</dbReference>
<dbReference type="FunFam" id="2.40.50.140:FF:000051">
    <property type="entry name" value="RNA-binding transcriptional accessory protein"/>
    <property type="match status" value="1"/>
</dbReference>
<dbReference type="SUPFAM" id="SSF53098">
    <property type="entry name" value="Ribonuclease H-like"/>
    <property type="match status" value="1"/>
</dbReference>
<dbReference type="Gene3D" id="1.10.3500.10">
    <property type="entry name" value="Tex N-terminal region-like"/>
    <property type="match status" value="1"/>
</dbReference>
<dbReference type="EMBL" id="LLKB01000006">
    <property type="protein sequence ID" value="KQC84288.1"/>
    <property type="molecule type" value="Genomic_DNA"/>
</dbReference>